<dbReference type="AlphaFoldDB" id="A0ABD5DIS3"/>
<reference evidence="1" key="1">
    <citation type="submission" date="2019-07" db="EMBL/GenBank/DDBJ databases">
        <title>Biological characteristics of mucoid Acinetobacter baumannii from a general hospital in China.</title>
        <authorList>
            <person name="Hua X."/>
            <person name="Yu Y."/>
        </authorList>
    </citation>
    <scope>NUCLEOTIDE SEQUENCE [LARGE SCALE GENOMIC DNA]</scope>
    <source>
        <strain evidence="1">N41</strain>
    </source>
</reference>
<sequence>MKSDRLVSIDELKSLWSMKMNLNRSFKNNYLFVELNYKNLPTDPNAKKLIKDFPESYYSKITNIVTGHSLYIAVAKHNV</sequence>
<protein>
    <submittedName>
        <fullName evidence="1">Uncharacterized protein</fullName>
    </submittedName>
</protein>
<accession>A0ABD5DIS3</accession>
<proteinExistence type="predicted"/>
<gene>
    <name evidence="1" type="ORF">FPK87_25710</name>
</gene>
<organism evidence="1">
    <name type="scientific">Acinetobacter baumannii</name>
    <dbReference type="NCBI Taxonomy" id="470"/>
    <lineage>
        <taxon>Bacteria</taxon>
        <taxon>Pseudomonadati</taxon>
        <taxon>Pseudomonadota</taxon>
        <taxon>Gammaproteobacteria</taxon>
        <taxon>Moraxellales</taxon>
        <taxon>Moraxellaceae</taxon>
        <taxon>Acinetobacter</taxon>
        <taxon>Acinetobacter calcoaceticus/baumannii complex</taxon>
    </lineage>
</organism>
<name>A0ABD5DIS3_ACIBA</name>
<evidence type="ECO:0000313" key="1">
    <source>
        <dbReference type="EMBL" id="MDR8263819.1"/>
    </source>
</evidence>
<comment type="caution">
    <text evidence="1">The sequence shown here is derived from an EMBL/GenBank/DDBJ whole genome shotgun (WGS) entry which is preliminary data.</text>
</comment>
<dbReference type="EMBL" id="VMBB01001134">
    <property type="protein sequence ID" value="MDR8263819.1"/>
    <property type="molecule type" value="Genomic_DNA"/>
</dbReference>
<feature type="non-terminal residue" evidence="1">
    <location>
        <position position="79"/>
    </location>
</feature>